<comment type="subcellular location">
    <subcellularLocation>
        <location evidence="1 7">Membrane</location>
        <topology evidence="1 7">Multi-pass membrane protein</topology>
    </subcellularLocation>
</comment>
<evidence type="ECO:0000256" key="5">
    <source>
        <dbReference type="ARBA" id="ARBA00022989"/>
    </source>
</evidence>
<evidence type="ECO:0000256" key="6">
    <source>
        <dbReference type="ARBA" id="ARBA00023136"/>
    </source>
</evidence>
<dbReference type="EMBL" id="KV745421">
    <property type="protein sequence ID" value="OCK74758.1"/>
    <property type="molecule type" value="Genomic_DNA"/>
</dbReference>
<feature type="transmembrane region" description="Helical" evidence="8">
    <location>
        <begin position="533"/>
        <end position="553"/>
    </location>
</feature>
<dbReference type="InterPro" id="IPR036259">
    <property type="entry name" value="MFS_trans_sf"/>
</dbReference>
<dbReference type="GO" id="GO:0071916">
    <property type="term" value="F:dipeptide transmembrane transporter activity"/>
    <property type="evidence" value="ECO:0007669"/>
    <property type="project" value="UniProtKB-ARBA"/>
</dbReference>
<feature type="transmembrane region" description="Helical" evidence="8">
    <location>
        <begin position="565"/>
        <end position="583"/>
    </location>
</feature>
<reference evidence="9 10" key="1">
    <citation type="journal article" date="2016" name="Nat. Commun.">
        <title>Ectomycorrhizal ecology is imprinted in the genome of the dominant symbiotic fungus Cenococcum geophilum.</title>
        <authorList>
            <consortium name="DOE Joint Genome Institute"/>
            <person name="Peter M."/>
            <person name="Kohler A."/>
            <person name="Ohm R.A."/>
            <person name="Kuo A."/>
            <person name="Krutzmann J."/>
            <person name="Morin E."/>
            <person name="Arend M."/>
            <person name="Barry K.W."/>
            <person name="Binder M."/>
            <person name="Choi C."/>
            <person name="Clum A."/>
            <person name="Copeland A."/>
            <person name="Grisel N."/>
            <person name="Haridas S."/>
            <person name="Kipfer T."/>
            <person name="LaButti K."/>
            <person name="Lindquist E."/>
            <person name="Lipzen A."/>
            <person name="Maire R."/>
            <person name="Meier B."/>
            <person name="Mihaltcheva S."/>
            <person name="Molinier V."/>
            <person name="Murat C."/>
            <person name="Poggeler S."/>
            <person name="Quandt C.A."/>
            <person name="Sperisen C."/>
            <person name="Tritt A."/>
            <person name="Tisserant E."/>
            <person name="Crous P.W."/>
            <person name="Henrissat B."/>
            <person name="Nehls U."/>
            <person name="Egli S."/>
            <person name="Spatafora J.W."/>
            <person name="Grigoriev I.V."/>
            <person name="Martin F.M."/>
        </authorList>
    </citation>
    <scope>NUCLEOTIDE SEQUENCE [LARGE SCALE GENOMIC DNA]</scope>
    <source>
        <strain evidence="9 10">CBS 459.81</strain>
    </source>
</reference>
<dbReference type="PANTHER" id="PTHR11654">
    <property type="entry name" value="OLIGOPEPTIDE TRANSPORTER-RELATED"/>
    <property type="match status" value="1"/>
</dbReference>
<keyword evidence="6 8" id="KW-0472">Membrane</keyword>
<feature type="transmembrane region" description="Helical" evidence="8">
    <location>
        <begin position="451"/>
        <end position="473"/>
    </location>
</feature>
<feature type="transmembrane region" description="Helical" evidence="8">
    <location>
        <begin position="277"/>
        <end position="298"/>
    </location>
</feature>
<evidence type="ECO:0000256" key="3">
    <source>
        <dbReference type="ARBA" id="ARBA00022448"/>
    </source>
</evidence>
<evidence type="ECO:0000256" key="2">
    <source>
        <dbReference type="ARBA" id="ARBA00005982"/>
    </source>
</evidence>
<organism evidence="9 10">
    <name type="scientific">Lepidopterella palustris CBS 459.81</name>
    <dbReference type="NCBI Taxonomy" id="1314670"/>
    <lineage>
        <taxon>Eukaryota</taxon>
        <taxon>Fungi</taxon>
        <taxon>Dikarya</taxon>
        <taxon>Ascomycota</taxon>
        <taxon>Pezizomycotina</taxon>
        <taxon>Dothideomycetes</taxon>
        <taxon>Pleosporomycetidae</taxon>
        <taxon>Mytilinidiales</taxon>
        <taxon>Argynnaceae</taxon>
        <taxon>Lepidopterella</taxon>
    </lineage>
</organism>
<proteinExistence type="inferred from homology"/>
<feature type="transmembrane region" description="Helical" evidence="8">
    <location>
        <begin position="192"/>
        <end position="210"/>
    </location>
</feature>
<accession>A0A8E2E054</accession>
<dbReference type="InterPro" id="IPR018456">
    <property type="entry name" value="PTR2_symporter_CS"/>
</dbReference>
<feature type="transmembrane region" description="Helical" evidence="8">
    <location>
        <begin position="168"/>
        <end position="186"/>
    </location>
</feature>
<evidence type="ECO:0000256" key="1">
    <source>
        <dbReference type="ARBA" id="ARBA00004141"/>
    </source>
</evidence>
<evidence type="ECO:0000256" key="7">
    <source>
        <dbReference type="RuleBase" id="RU003755"/>
    </source>
</evidence>
<evidence type="ECO:0000256" key="8">
    <source>
        <dbReference type="SAM" id="Phobius"/>
    </source>
</evidence>
<keyword evidence="4 7" id="KW-0812">Transmembrane</keyword>
<feature type="transmembrane region" description="Helical" evidence="8">
    <location>
        <begin position="503"/>
        <end position="521"/>
    </location>
</feature>
<dbReference type="Pfam" id="PF00854">
    <property type="entry name" value="PTR2"/>
    <property type="match status" value="1"/>
</dbReference>
<evidence type="ECO:0000313" key="10">
    <source>
        <dbReference type="Proteomes" id="UP000250266"/>
    </source>
</evidence>
<keyword evidence="10" id="KW-1185">Reference proteome</keyword>
<dbReference type="GO" id="GO:0005886">
    <property type="term" value="C:plasma membrane"/>
    <property type="evidence" value="ECO:0007669"/>
    <property type="project" value="UniProtKB-ARBA"/>
</dbReference>
<dbReference type="Gene3D" id="1.20.1250.20">
    <property type="entry name" value="MFS general substrate transporter like domains"/>
    <property type="match status" value="1"/>
</dbReference>
<dbReference type="AlphaFoldDB" id="A0A8E2E054"/>
<evidence type="ECO:0000256" key="4">
    <source>
        <dbReference type="ARBA" id="ARBA00022692"/>
    </source>
</evidence>
<dbReference type="OrthoDB" id="8904098at2759"/>
<comment type="similarity">
    <text evidence="2 7">Belongs to the major facilitator superfamily. Proton-dependent oligopeptide transporter (POT/PTR) (TC 2.A.17) family.</text>
</comment>
<sequence length="608" mass="67549">MAEEPDLRRPPRLEVETLPEQLQCQTVVVSGLQEENFPQETQSKAEALSESIFLTDVEPTEQERRSLRRVSGQIPWTAYTIAFVEMCERFSFNGTTIVFVNFIQRPLPPGSNTGAGFAGQSGALNMGQRASTALTTFSSFWTNITPLLGAYVADQYLGRFKTIQSANAVALVGYIILIISAIPSVIIHPQGAMIAFSFGVVLMGIGVGGFKSNISPLIAEQYRETQMKVVIDKHEERVIVDPVVTISRIFLYFYMIVNVGSLIGQIGMVYAEKYVGFWLSYLLPTIMFCLCPLVLYACRKKYEMSPPTGSVLAKSLKLWKLAMKGRWSWNPARISKSVKNTRDPNMWENVKPSKIAQPPAWMTFDDTWVDQVRRGLKACTVFLWYPLYWLSHRQMMNNLTSQAATLSLHGVPNDILNNLNPLSLILFIPLIDQLIYPSLRRYNIRFTPIKRIAAGFFLASCAMTVAATLQHYIYTTSPCGAHANACVDAHRPSPLSVWWQTPAYVLIGISEIFASVTGLEYAYTKAPENMRSLVMAVFLFMSAVSSAVAQAFVPLSEDPLLVWNYGVVAVLAFGGGVGFWWVFRGLDGEEDALNGLTGGPGRASEAEV</sequence>
<dbReference type="PROSITE" id="PS01023">
    <property type="entry name" value="PTR2_2"/>
    <property type="match status" value="1"/>
</dbReference>
<dbReference type="InterPro" id="IPR000109">
    <property type="entry name" value="POT_fam"/>
</dbReference>
<keyword evidence="3 7" id="KW-0813">Transport</keyword>
<name>A0A8E2E054_9PEZI</name>
<dbReference type="SUPFAM" id="SSF103473">
    <property type="entry name" value="MFS general substrate transporter"/>
    <property type="match status" value="1"/>
</dbReference>
<feature type="transmembrane region" description="Helical" evidence="8">
    <location>
        <begin position="249"/>
        <end position="271"/>
    </location>
</feature>
<protein>
    <submittedName>
        <fullName evidence="9">Oligopeptide transporter</fullName>
    </submittedName>
</protein>
<evidence type="ECO:0000313" key="9">
    <source>
        <dbReference type="EMBL" id="OCK74758.1"/>
    </source>
</evidence>
<dbReference type="Proteomes" id="UP000250266">
    <property type="component" value="Unassembled WGS sequence"/>
</dbReference>
<gene>
    <name evidence="9" type="ORF">K432DRAFT_437838</name>
</gene>
<dbReference type="FunFam" id="1.20.1250.20:FF:000085">
    <property type="entry name" value="MFS peptide transporter Ptr2"/>
    <property type="match status" value="1"/>
</dbReference>
<keyword evidence="5 8" id="KW-1133">Transmembrane helix</keyword>